<reference evidence="9 10" key="1">
    <citation type="submission" date="2019-03" db="EMBL/GenBank/DDBJ databases">
        <title>Diversity of the mouse oral microbiome.</title>
        <authorList>
            <person name="Joseph S."/>
            <person name="Aduse-Opoku J."/>
            <person name="Curtis M."/>
            <person name="Wade W."/>
            <person name="Hashim A."/>
        </authorList>
    </citation>
    <scope>NUCLEOTIDE SEQUENCE [LARGE SCALE GENOMIC DNA]</scope>
    <source>
        <strain evidence="10">irhom_31</strain>
    </source>
</reference>
<evidence type="ECO:0000256" key="7">
    <source>
        <dbReference type="ARBA" id="ARBA00024033"/>
    </source>
</evidence>
<sequence length="147" mass="15756">MCLPGLTFIVRTLPGCTRTPGAPLRVHALYHSAADSFSLAAGAARTWVWTFLNCLALGILLLLSLIYVRPHLTGVRPVATPSATYLLALPLNVVAQHLIFGQINLLLVSLCLIDMVRPQARYLPRGVLIGLAAGIKLTPALFIFSSG</sequence>
<protein>
    <submittedName>
        <fullName evidence="9">DUF2029 domain-containing protein</fullName>
    </submittedName>
</protein>
<evidence type="ECO:0000256" key="2">
    <source>
        <dbReference type="ARBA" id="ARBA00022475"/>
    </source>
</evidence>
<proteinExistence type="inferred from homology"/>
<feature type="transmembrane region" description="Helical" evidence="8">
    <location>
        <begin position="88"/>
        <end position="113"/>
    </location>
</feature>
<dbReference type="OrthoDB" id="9774600at2"/>
<comment type="similarity">
    <text evidence="7">Belongs to the glycosyltransferase 87 family.</text>
</comment>
<keyword evidence="5 8" id="KW-1133">Transmembrane helix</keyword>
<dbReference type="EMBL" id="SPQC01000015">
    <property type="protein sequence ID" value="TFU22616.1"/>
    <property type="molecule type" value="Genomic_DNA"/>
</dbReference>
<keyword evidence="2" id="KW-1003">Cell membrane</keyword>
<dbReference type="GO" id="GO:0005886">
    <property type="term" value="C:plasma membrane"/>
    <property type="evidence" value="ECO:0007669"/>
    <property type="project" value="UniProtKB-SubCell"/>
</dbReference>
<keyword evidence="4 8" id="KW-0812">Transmembrane</keyword>
<dbReference type="Proteomes" id="UP000297951">
    <property type="component" value="Unassembled WGS sequence"/>
</dbReference>
<evidence type="ECO:0000256" key="4">
    <source>
        <dbReference type="ARBA" id="ARBA00022692"/>
    </source>
</evidence>
<evidence type="ECO:0000256" key="5">
    <source>
        <dbReference type="ARBA" id="ARBA00022989"/>
    </source>
</evidence>
<dbReference type="InterPro" id="IPR018584">
    <property type="entry name" value="GT87"/>
</dbReference>
<gene>
    <name evidence="9" type="ORF">E4U03_05330</name>
</gene>
<evidence type="ECO:0000256" key="1">
    <source>
        <dbReference type="ARBA" id="ARBA00004651"/>
    </source>
</evidence>
<feature type="transmembrane region" description="Helical" evidence="8">
    <location>
        <begin position="47"/>
        <end position="68"/>
    </location>
</feature>
<evidence type="ECO:0000256" key="8">
    <source>
        <dbReference type="SAM" id="Phobius"/>
    </source>
</evidence>
<evidence type="ECO:0000313" key="9">
    <source>
        <dbReference type="EMBL" id="TFU22616.1"/>
    </source>
</evidence>
<comment type="caution">
    <text evidence="9">The sequence shown here is derived from an EMBL/GenBank/DDBJ whole genome shotgun (WGS) entry which is preliminary data.</text>
</comment>
<keyword evidence="3" id="KW-0808">Transferase</keyword>
<dbReference type="GO" id="GO:0016758">
    <property type="term" value="F:hexosyltransferase activity"/>
    <property type="evidence" value="ECO:0007669"/>
    <property type="project" value="InterPro"/>
</dbReference>
<name>A0A4Y9F3U4_9MICC</name>
<dbReference type="Pfam" id="PF09594">
    <property type="entry name" value="GT87"/>
    <property type="match status" value="1"/>
</dbReference>
<comment type="subcellular location">
    <subcellularLocation>
        <location evidence="1">Cell membrane</location>
        <topology evidence="1">Multi-pass membrane protein</topology>
    </subcellularLocation>
</comment>
<evidence type="ECO:0000256" key="3">
    <source>
        <dbReference type="ARBA" id="ARBA00022679"/>
    </source>
</evidence>
<evidence type="ECO:0000256" key="6">
    <source>
        <dbReference type="ARBA" id="ARBA00023136"/>
    </source>
</evidence>
<evidence type="ECO:0000313" key="10">
    <source>
        <dbReference type="Proteomes" id="UP000297951"/>
    </source>
</evidence>
<dbReference type="AlphaFoldDB" id="A0A4Y9F3U4"/>
<feature type="transmembrane region" description="Helical" evidence="8">
    <location>
        <begin position="125"/>
        <end position="144"/>
    </location>
</feature>
<organism evidence="9 10">
    <name type="scientific">Rothia nasimurium</name>
    <dbReference type="NCBI Taxonomy" id="85336"/>
    <lineage>
        <taxon>Bacteria</taxon>
        <taxon>Bacillati</taxon>
        <taxon>Actinomycetota</taxon>
        <taxon>Actinomycetes</taxon>
        <taxon>Micrococcales</taxon>
        <taxon>Micrococcaceae</taxon>
        <taxon>Rothia</taxon>
    </lineage>
</organism>
<keyword evidence="6 8" id="KW-0472">Membrane</keyword>
<accession>A0A4Y9F3U4</accession>